<feature type="region of interest" description="Disordered" evidence="1">
    <location>
        <begin position="1"/>
        <end position="70"/>
    </location>
</feature>
<keyword evidence="3" id="KW-1185">Reference proteome</keyword>
<evidence type="ECO:0000313" key="2">
    <source>
        <dbReference type="EMBL" id="KAH9327477.1"/>
    </source>
</evidence>
<dbReference type="Proteomes" id="UP000824469">
    <property type="component" value="Unassembled WGS sequence"/>
</dbReference>
<evidence type="ECO:0000256" key="1">
    <source>
        <dbReference type="SAM" id="MobiDB-lite"/>
    </source>
</evidence>
<gene>
    <name evidence="2" type="ORF">KI387_007655</name>
</gene>
<comment type="caution">
    <text evidence="2">The sequence shown here is derived from an EMBL/GenBank/DDBJ whole genome shotgun (WGS) entry which is preliminary data.</text>
</comment>
<feature type="compositionally biased region" description="Basic and acidic residues" evidence="1">
    <location>
        <begin position="41"/>
        <end position="57"/>
    </location>
</feature>
<proteinExistence type="predicted"/>
<organism evidence="2 3">
    <name type="scientific">Taxus chinensis</name>
    <name type="common">Chinese yew</name>
    <name type="synonym">Taxus wallichiana var. chinensis</name>
    <dbReference type="NCBI Taxonomy" id="29808"/>
    <lineage>
        <taxon>Eukaryota</taxon>
        <taxon>Viridiplantae</taxon>
        <taxon>Streptophyta</taxon>
        <taxon>Embryophyta</taxon>
        <taxon>Tracheophyta</taxon>
        <taxon>Spermatophyta</taxon>
        <taxon>Pinopsida</taxon>
        <taxon>Pinidae</taxon>
        <taxon>Conifers II</taxon>
        <taxon>Cupressales</taxon>
        <taxon>Taxaceae</taxon>
        <taxon>Taxus</taxon>
    </lineage>
</organism>
<feature type="compositionally biased region" description="Polar residues" evidence="1">
    <location>
        <begin position="9"/>
        <end position="26"/>
    </location>
</feature>
<accession>A0AA38GQ82</accession>
<dbReference type="AlphaFoldDB" id="A0AA38GQ82"/>
<name>A0AA38GQ82_TAXCH</name>
<dbReference type="EMBL" id="JAHRHJ020000002">
    <property type="protein sequence ID" value="KAH9327477.1"/>
    <property type="molecule type" value="Genomic_DNA"/>
</dbReference>
<sequence length="70" mass="7872">MQGAEGAESQPNHATCHQLNEGQGRTNRVDRRNFSQMVWDTRAEKTLGMRKAGRPEDESGNATCHRGKFQ</sequence>
<feature type="non-terminal residue" evidence="2">
    <location>
        <position position="70"/>
    </location>
</feature>
<reference evidence="2 3" key="1">
    <citation type="journal article" date="2021" name="Nat. Plants">
        <title>The Taxus genome provides insights into paclitaxel biosynthesis.</title>
        <authorList>
            <person name="Xiong X."/>
            <person name="Gou J."/>
            <person name="Liao Q."/>
            <person name="Li Y."/>
            <person name="Zhou Q."/>
            <person name="Bi G."/>
            <person name="Li C."/>
            <person name="Du R."/>
            <person name="Wang X."/>
            <person name="Sun T."/>
            <person name="Guo L."/>
            <person name="Liang H."/>
            <person name="Lu P."/>
            <person name="Wu Y."/>
            <person name="Zhang Z."/>
            <person name="Ro D.K."/>
            <person name="Shang Y."/>
            <person name="Huang S."/>
            <person name="Yan J."/>
        </authorList>
    </citation>
    <scope>NUCLEOTIDE SEQUENCE [LARGE SCALE GENOMIC DNA]</scope>
    <source>
        <strain evidence="2">Ta-2019</strain>
    </source>
</reference>
<evidence type="ECO:0000313" key="3">
    <source>
        <dbReference type="Proteomes" id="UP000824469"/>
    </source>
</evidence>
<protein>
    <submittedName>
        <fullName evidence="2">Uncharacterized protein</fullName>
    </submittedName>
</protein>